<dbReference type="EMBL" id="CABP01000063">
    <property type="protein sequence ID" value="CBI04437.1"/>
    <property type="molecule type" value="Genomic_DNA"/>
</dbReference>
<protein>
    <submittedName>
        <fullName evidence="2">Uncharacterized protein</fullName>
    </submittedName>
</protein>
<proteinExistence type="predicted"/>
<organism evidence="2">
    <name type="scientific">mine drainage metagenome</name>
    <dbReference type="NCBI Taxonomy" id="410659"/>
    <lineage>
        <taxon>unclassified sequences</taxon>
        <taxon>metagenomes</taxon>
        <taxon>ecological metagenomes</taxon>
    </lineage>
</organism>
<feature type="transmembrane region" description="Helical" evidence="1">
    <location>
        <begin position="49"/>
        <end position="66"/>
    </location>
</feature>
<sequence>MAAAHTLKDESSQGWRHKPLWVWAGRTGSALTIAAALILAIVHIPPMRWLFVAWTCSNVLWLWYGWRLGSGSLMSAQAVFANLDSRIEERWKAGNLSHGFWRTGAIPALAPVDTMREYGFWQAKAVLEKGLAGQVSVALIGGHARIGMFLPNRLLEGMSTWGESLTDAVARAHDGQPASIIRRVGGDTLFDRIFTEAPFSAEWLLRCTKDVNAQAILSNHLAWRVIDLWESALRTVMSQQSHDLGIVLHSAMPLPPIVTESLPLTLQDVYEVQPGHWVTIVTLTAEEIGLPALEEQLQMMLPDHGVTVQKDATA</sequence>
<gene>
    <name evidence="2" type="ORF">CARN5_2112</name>
</gene>
<evidence type="ECO:0000256" key="1">
    <source>
        <dbReference type="SAM" id="Phobius"/>
    </source>
</evidence>
<reference evidence="2" key="1">
    <citation type="submission" date="2009-10" db="EMBL/GenBank/DDBJ databases">
        <title>Diversity of trophic interactions inside an arsenic-rich microbial ecosystem.</title>
        <authorList>
            <person name="Bertin P.N."/>
            <person name="Heinrich-Salmeron A."/>
            <person name="Pelletier E."/>
            <person name="Goulhen-Chollet F."/>
            <person name="Arsene-Ploetze F."/>
            <person name="Gallien S."/>
            <person name="Calteau A."/>
            <person name="Vallenet D."/>
            <person name="Casiot C."/>
            <person name="Chane-Woon-Ming B."/>
            <person name="Giloteaux L."/>
            <person name="Barakat M."/>
            <person name="Bonnefoy V."/>
            <person name="Bruneel O."/>
            <person name="Chandler M."/>
            <person name="Cleiss J."/>
            <person name="Duran R."/>
            <person name="Elbaz-Poulichet F."/>
            <person name="Fonknechten N."/>
            <person name="Lauga B."/>
            <person name="Mornico D."/>
            <person name="Ortet P."/>
            <person name="Schaeffer C."/>
            <person name="Siguier P."/>
            <person name="Alexander Thil Smith A."/>
            <person name="Van Dorsselaer A."/>
            <person name="Weissenbach J."/>
            <person name="Medigue C."/>
            <person name="Le Paslier D."/>
        </authorList>
    </citation>
    <scope>NUCLEOTIDE SEQUENCE</scope>
</reference>
<keyword evidence="1" id="KW-1133">Transmembrane helix</keyword>
<evidence type="ECO:0000313" key="2">
    <source>
        <dbReference type="EMBL" id="CBI04437.1"/>
    </source>
</evidence>
<dbReference type="AlphaFoldDB" id="E6QB61"/>
<comment type="caution">
    <text evidence="2">The sequence shown here is derived from an EMBL/GenBank/DDBJ whole genome shotgun (WGS) entry which is preliminary data.</text>
</comment>
<keyword evidence="1" id="KW-0472">Membrane</keyword>
<feature type="transmembrane region" description="Helical" evidence="1">
    <location>
        <begin position="20"/>
        <end position="42"/>
    </location>
</feature>
<accession>E6QB61</accession>
<name>E6QB61_9ZZZZ</name>
<keyword evidence="1" id="KW-0812">Transmembrane</keyword>